<dbReference type="AlphaFoldDB" id="A0A5Q4BPF5"/>
<evidence type="ECO:0000313" key="2">
    <source>
        <dbReference type="EMBL" id="TQN68875.1"/>
    </source>
</evidence>
<gene>
    <name evidence="2" type="ORF">CSHISOI_06606</name>
</gene>
<feature type="region of interest" description="Disordered" evidence="1">
    <location>
        <begin position="1"/>
        <end position="146"/>
    </location>
</feature>
<feature type="region of interest" description="Disordered" evidence="1">
    <location>
        <begin position="263"/>
        <end position="286"/>
    </location>
</feature>
<dbReference type="EMBL" id="PUHP01000614">
    <property type="protein sequence ID" value="TQN68875.1"/>
    <property type="molecule type" value="Genomic_DNA"/>
</dbReference>
<reference evidence="2 3" key="1">
    <citation type="journal article" date="2019" name="Sci. Rep.">
        <title>Colletotrichum shisoi sp. nov., an anthracnose pathogen of Perilla frutescens in Japan: molecular phylogenetic, morphological and genomic evidence.</title>
        <authorList>
            <person name="Gan P."/>
            <person name="Tsushima A."/>
            <person name="Hiroyama R."/>
            <person name="Narusaka M."/>
            <person name="Takano Y."/>
            <person name="Narusaka Y."/>
            <person name="Kawaradani M."/>
            <person name="Damm U."/>
            <person name="Shirasu K."/>
        </authorList>
    </citation>
    <scope>NUCLEOTIDE SEQUENCE [LARGE SCALE GENOMIC DNA]</scope>
    <source>
        <strain evidence="2 3">PG-2018a</strain>
    </source>
</reference>
<protein>
    <submittedName>
        <fullName evidence="2">Uncharacterized protein</fullName>
    </submittedName>
</protein>
<evidence type="ECO:0000313" key="3">
    <source>
        <dbReference type="Proteomes" id="UP000326340"/>
    </source>
</evidence>
<evidence type="ECO:0000256" key="1">
    <source>
        <dbReference type="SAM" id="MobiDB-lite"/>
    </source>
</evidence>
<organism evidence="2 3">
    <name type="scientific">Colletotrichum shisoi</name>
    <dbReference type="NCBI Taxonomy" id="2078593"/>
    <lineage>
        <taxon>Eukaryota</taxon>
        <taxon>Fungi</taxon>
        <taxon>Dikarya</taxon>
        <taxon>Ascomycota</taxon>
        <taxon>Pezizomycotina</taxon>
        <taxon>Sordariomycetes</taxon>
        <taxon>Hypocreomycetidae</taxon>
        <taxon>Glomerellales</taxon>
        <taxon>Glomerellaceae</taxon>
        <taxon>Colletotrichum</taxon>
        <taxon>Colletotrichum destructivum species complex</taxon>
    </lineage>
</organism>
<feature type="compositionally biased region" description="Basic and acidic residues" evidence="1">
    <location>
        <begin position="128"/>
        <end position="139"/>
    </location>
</feature>
<feature type="compositionally biased region" description="Polar residues" evidence="1">
    <location>
        <begin position="68"/>
        <end position="100"/>
    </location>
</feature>
<sequence>ERVGVEGRRERASPPVLPGGQPPSSTSTLRTSSTTTEATPHARVERITQPIVTHGRRTLGLTAAAPRTAQSSFTIFPDTKQPTDPASSLSFGKPPSTSAQAAAMSWRPSSPVARPVPAPPLHRPYTRTHADDTITDRSRSRNSSSPDVRCQIACQITLCSSSRRTTRTFSHTHTHISIQALLRHKTPMPCPATQHNAPSGRSLPHRTRYCGYARRLDARPSTADVCRSATRGLYPDRWAPCLVPHDNLIRDIRRFSPSPPWFSHGGEDPGGCGPVKSTQGRLCLSA</sequence>
<accession>A0A5Q4BPF5</accession>
<feature type="compositionally biased region" description="Basic and acidic residues" evidence="1">
    <location>
        <begin position="1"/>
        <end position="12"/>
    </location>
</feature>
<feature type="compositionally biased region" description="Low complexity" evidence="1">
    <location>
        <begin position="24"/>
        <end position="36"/>
    </location>
</feature>
<comment type="caution">
    <text evidence="2">The sequence shown here is derived from an EMBL/GenBank/DDBJ whole genome shotgun (WGS) entry which is preliminary data.</text>
</comment>
<dbReference type="Proteomes" id="UP000326340">
    <property type="component" value="Unassembled WGS sequence"/>
</dbReference>
<keyword evidence="3" id="KW-1185">Reference proteome</keyword>
<proteinExistence type="predicted"/>
<name>A0A5Q4BPF5_9PEZI</name>
<feature type="non-terminal residue" evidence="2">
    <location>
        <position position="1"/>
    </location>
</feature>